<name>A0A8T4IQU3_9ACTN</name>
<dbReference type="SUPFAM" id="SSF52096">
    <property type="entry name" value="ClpP/crotonase"/>
    <property type="match status" value="1"/>
</dbReference>
<organism evidence="3 4">
    <name type="scientific">Streptomyces daliensis</name>
    <dbReference type="NCBI Taxonomy" id="299421"/>
    <lineage>
        <taxon>Bacteria</taxon>
        <taxon>Bacillati</taxon>
        <taxon>Actinomycetota</taxon>
        <taxon>Actinomycetes</taxon>
        <taxon>Kitasatosporales</taxon>
        <taxon>Streptomycetaceae</taxon>
        <taxon>Streptomyces</taxon>
    </lineage>
</organism>
<dbReference type="Pfam" id="PF00378">
    <property type="entry name" value="ECH_1"/>
    <property type="match status" value="1"/>
</dbReference>
<evidence type="ECO:0000313" key="4">
    <source>
        <dbReference type="Proteomes" id="UP000675554"/>
    </source>
</evidence>
<comment type="caution">
    <text evidence="3">The sequence shown here is derived from an EMBL/GenBank/DDBJ whole genome shotgun (WGS) entry which is preliminary data.</text>
</comment>
<sequence>MPAPLVEVGPDGPVVEITVGSGERRNALTCAAWAELERRVRELGERDELRAVVVRGRGNTFCAGSDMNEWDGASPEEVEETFTRMEAAFRAVEECPVPVVAEIHGVAAGAGCQLALACDLRFMAGTARIGMPIAQLGIMASPAFAARMVAVAGPSVTRGLLYTGRLLEAREAVEAGLADRQLAAPTLTAFTERTLARIAGQPPAAVRAAKRAVSAALSPSRTATAVNGESAVAYAEFQRAVGDFLR</sequence>
<evidence type="ECO:0000256" key="1">
    <source>
        <dbReference type="ARBA" id="ARBA00005254"/>
    </source>
</evidence>
<dbReference type="InterPro" id="IPR029045">
    <property type="entry name" value="ClpP/crotonase-like_dom_sf"/>
</dbReference>
<proteinExistence type="inferred from homology"/>
<protein>
    <submittedName>
        <fullName evidence="3">Enoyl-CoA hydratase/isomerase family protein</fullName>
    </submittedName>
</protein>
<comment type="similarity">
    <text evidence="1 2">Belongs to the enoyl-CoA hydratase/isomerase family.</text>
</comment>
<dbReference type="GO" id="GO:0003824">
    <property type="term" value="F:catalytic activity"/>
    <property type="evidence" value="ECO:0007669"/>
    <property type="project" value="InterPro"/>
</dbReference>
<gene>
    <name evidence="3" type="ORF">KDA82_16970</name>
</gene>
<dbReference type="GO" id="GO:0006635">
    <property type="term" value="P:fatty acid beta-oxidation"/>
    <property type="evidence" value="ECO:0007669"/>
    <property type="project" value="TreeGrafter"/>
</dbReference>
<keyword evidence="4" id="KW-1185">Reference proteome</keyword>
<dbReference type="CDD" id="cd06558">
    <property type="entry name" value="crotonase-like"/>
    <property type="match status" value="1"/>
</dbReference>
<dbReference type="PANTHER" id="PTHR11941:SF54">
    <property type="entry name" value="ENOYL-COA HYDRATASE, MITOCHONDRIAL"/>
    <property type="match status" value="1"/>
</dbReference>
<dbReference type="EMBL" id="JAGSMN010000367">
    <property type="protein sequence ID" value="MBR7674681.1"/>
    <property type="molecule type" value="Genomic_DNA"/>
</dbReference>
<dbReference type="PROSITE" id="PS00166">
    <property type="entry name" value="ENOYL_COA_HYDRATASE"/>
    <property type="match status" value="1"/>
</dbReference>
<dbReference type="AlphaFoldDB" id="A0A8T4IQU3"/>
<dbReference type="InterPro" id="IPR001753">
    <property type="entry name" value="Enoyl-CoA_hydra/iso"/>
</dbReference>
<dbReference type="Gene3D" id="3.90.226.10">
    <property type="entry name" value="2-enoyl-CoA Hydratase, Chain A, domain 1"/>
    <property type="match status" value="1"/>
</dbReference>
<dbReference type="InterPro" id="IPR018376">
    <property type="entry name" value="Enoyl-CoA_hyd/isom_CS"/>
</dbReference>
<dbReference type="Proteomes" id="UP000675554">
    <property type="component" value="Unassembled WGS sequence"/>
</dbReference>
<accession>A0A8T4IQU3</accession>
<evidence type="ECO:0000256" key="2">
    <source>
        <dbReference type="RuleBase" id="RU003707"/>
    </source>
</evidence>
<reference evidence="3" key="1">
    <citation type="submission" date="2021-04" db="EMBL/GenBank/DDBJ databases">
        <title>Sequencing of actinobacteria type strains.</title>
        <authorList>
            <person name="Nguyen G.-S."/>
            <person name="Wentzel A."/>
        </authorList>
    </citation>
    <scope>NUCLEOTIDE SEQUENCE</scope>
    <source>
        <strain evidence="3">DSM 42095</strain>
    </source>
</reference>
<dbReference type="PANTHER" id="PTHR11941">
    <property type="entry name" value="ENOYL-COA HYDRATASE-RELATED"/>
    <property type="match status" value="1"/>
</dbReference>
<evidence type="ECO:0000313" key="3">
    <source>
        <dbReference type="EMBL" id="MBR7674681.1"/>
    </source>
</evidence>